<feature type="transmembrane region" description="Helical" evidence="3">
    <location>
        <begin position="584"/>
        <end position="608"/>
    </location>
</feature>
<feature type="region of interest" description="Disordered" evidence="2">
    <location>
        <begin position="724"/>
        <end position="750"/>
    </location>
</feature>
<comment type="caution">
    <text evidence="5">The sequence shown here is derived from an EMBL/GenBank/DDBJ whole genome shotgun (WGS) entry which is preliminary data.</text>
</comment>
<protein>
    <recommendedName>
        <fullName evidence="4">Ig-like domain-containing protein</fullName>
    </recommendedName>
</protein>
<evidence type="ECO:0000313" key="5">
    <source>
        <dbReference type="EMBL" id="KAF5394389.1"/>
    </source>
</evidence>
<dbReference type="AlphaFoldDB" id="A0A8J4WCK6"/>
<proteinExistence type="predicted"/>
<evidence type="ECO:0000313" key="6">
    <source>
        <dbReference type="Proteomes" id="UP000748531"/>
    </source>
</evidence>
<gene>
    <name evidence="5" type="ORF">PHET_11657</name>
</gene>
<organism evidence="5 6">
    <name type="scientific">Paragonimus heterotremus</name>
    <dbReference type="NCBI Taxonomy" id="100268"/>
    <lineage>
        <taxon>Eukaryota</taxon>
        <taxon>Metazoa</taxon>
        <taxon>Spiralia</taxon>
        <taxon>Lophotrochozoa</taxon>
        <taxon>Platyhelminthes</taxon>
        <taxon>Trematoda</taxon>
        <taxon>Digenea</taxon>
        <taxon>Plagiorchiida</taxon>
        <taxon>Troglotremata</taxon>
        <taxon>Troglotrematidae</taxon>
        <taxon>Paragonimus</taxon>
    </lineage>
</organism>
<feature type="domain" description="Ig-like" evidence="4">
    <location>
        <begin position="468"/>
        <end position="566"/>
    </location>
</feature>
<evidence type="ECO:0000256" key="2">
    <source>
        <dbReference type="SAM" id="MobiDB-lite"/>
    </source>
</evidence>
<dbReference type="PROSITE" id="PS50835">
    <property type="entry name" value="IG_LIKE"/>
    <property type="match status" value="1"/>
</dbReference>
<keyword evidence="3" id="KW-1133">Transmembrane helix</keyword>
<evidence type="ECO:0000256" key="1">
    <source>
        <dbReference type="SAM" id="Coils"/>
    </source>
</evidence>
<feature type="compositionally biased region" description="Acidic residues" evidence="2">
    <location>
        <begin position="670"/>
        <end position="691"/>
    </location>
</feature>
<dbReference type="EMBL" id="LUCH01018731">
    <property type="protein sequence ID" value="KAF5394389.1"/>
    <property type="molecule type" value="Genomic_DNA"/>
</dbReference>
<sequence length="750" mass="86801">MSTSSNYYIIQFSIRSADLDQYNFGDGYHRFENDRNHVMIQLRASSMVQSRPTSDWIYLTVVVICAYLRISTEGESSNVTSDVVMQLHTEQNDTTENFTLLRTDSPLKLCEWEDNTTLQHNLRACEVRTVDMALKHHVAILVPFASVAPLDLACQICTLDNSSDLEWVWADRNKVGPLFVLQSPGNWMLNWSLFEPVSTQPDSEYIKTPCLYRKSFTLHFEQLNASEHLGTYVCTDRTKSDARTNQIWYHVDTISPYEPTLDELDLPSKYDLYSKVETLSQMQSLQKTIDTDLAAYQEYENFYHEPFYLTSLVFNNLPKSAPCGTHTIRAYRSCFVRIQPDSISDMRTFSEEAKLIYTALLYAFDFLVGHHQYDDRVRNAVMRSAAMRRAAELGFYANLNLTDIYVPCQYTLFYHLPKLEGFKPLTTRGFYTDMNYDFVCPELDPMDLINLALERDVTKMQVQILGIEDVRYMKIEKVTIEGSQLMQLTCNLNRPVNCSGVREDVVWKTESGMTFTRRTMLNERIYMSGDCSLIIQTVERNDSNVYQCFTRSPKNPTMWSRSPYIAYRLSIEKANYKLPELNEFLIGLIILSVWAICIAIMWFILLAYNYHVYSSALLVAAARKHKHEEELNEVENRFLQTQLLAFGEERTAEYSEASGDDSEGERREQEEGETDLWVEREMEETDTDEYSESQYYNRMDSADHMVEDSATYASEMDYVIEHKVDGSPVSASETEERFQAQPTPSSSNPV</sequence>
<evidence type="ECO:0000259" key="4">
    <source>
        <dbReference type="PROSITE" id="PS50835"/>
    </source>
</evidence>
<keyword evidence="3" id="KW-0812">Transmembrane</keyword>
<dbReference type="InterPro" id="IPR036179">
    <property type="entry name" value="Ig-like_dom_sf"/>
</dbReference>
<dbReference type="SUPFAM" id="SSF48726">
    <property type="entry name" value="Immunoglobulin"/>
    <property type="match status" value="1"/>
</dbReference>
<keyword evidence="1" id="KW-0175">Coiled coil</keyword>
<name>A0A8J4WCK6_9TREM</name>
<feature type="region of interest" description="Disordered" evidence="2">
    <location>
        <begin position="651"/>
        <end position="701"/>
    </location>
</feature>
<reference evidence="5" key="1">
    <citation type="submission" date="2019-05" db="EMBL/GenBank/DDBJ databases">
        <title>Annotation for the trematode Paragonimus heterotremus.</title>
        <authorList>
            <person name="Choi Y.-J."/>
        </authorList>
    </citation>
    <scope>NUCLEOTIDE SEQUENCE</scope>
    <source>
        <strain evidence="5">LC</strain>
    </source>
</reference>
<evidence type="ECO:0000256" key="3">
    <source>
        <dbReference type="SAM" id="Phobius"/>
    </source>
</evidence>
<dbReference type="OrthoDB" id="6241135at2759"/>
<dbReference type="InterPro" id="IPR007110">
    <property type="entry name" value="Ig-like_dom"/>
</dbReference>
<keyword evidence="6" id="KW-1185">Reference proteome</keyword>
<feature type="compositionally biased region" description="Polar residues" evidence="2">
    <location>
        <begin position="740"/>
        <end position="750"/>
    </location>
</feature>
<accession>A0A8J4WCK6</accession>
<dbReference type="InterPro" id="IPR013783">
    <property type="entry name" value="Ig-like_fold"/>
</dbReference>
<feature type="coiled-coil region" evidence="1">
    <location>
        <begin position="617"/>
        <end position="644"/>
    </location>
</feature>
<keyword evidence="3" id="KW-0472">Membrane</keyword>
<dbReference type="Proteomes" id="UP000748531">
    <property type="component" value="Unassembled WGS sequence"/>
</dbReference>
<dbReference type="Gene3D" id="2.60.40.10">
    <property type="entry name" value="Immunoglobulins"/>
    <property type="match status" value="1"/>
</dbReference>